<name>A0A1T5P331_9BACT</name>
<organism evidence="2 3">
    <name type="scientific">Chitinophaga ginsengisegetis</name>
    <dbReference type="NCBI Taxonomy" id="393003"/>
    <lineage>
        <taxon>Bacteria</taxon>
        <taxon>Pseudomonadati</taxon>
        <taxon>Bacteroidota</taxon>
        <taxon>Chitinophagia</taxon>
        <taxon>Chitinophagales</taxon>
        <taxon>Chitinophagaceae</taxon>
        <taxon>Chitinophaga</taxon>
    </lineage>
</organism>
<evidence type="ECO:0000313" key="2">
    <source>
        <dbReference type="EMBL" id="SKD07036.1"/>
    </source>
</evidence>
<keyword evidence="1" id="KW-0732">Signal</keyword>
<protein>
    <recommendedName>
        <fullName evidence="4">DUF4468 domain-containing protein</fullName>
    </recommendedName>
</protein>
<dbReference type="STRING" id="393003.SAMN05660461_3666"/>
<sequence>MKPVVPTLIIILCFAATRSFAQAKTADTTVKPPVQLKTVNIVRYNFFKDSAAFREEYSKEMTFRRPKWFEVYKITAVDINKLYRVTQFKKNKKKIAFKHMLLDKEQEMYVNSVYTPSLVNKVTRLDGDSLRLFMQYYRPEYSFIKNASDYDIYAEIKKYYGAFIKTRDSVPSQP</sequence>
<feature type="signal peptide" evidence="1">
    <location>
        <begin position="1"/>
        <end position="23"/>
    </location>
</feature>
<proteinExistence type="predicted"/>
<reference evidence="2 3" key="1">
    <citation type="submission" date="2017-02" db="EMBL/GenBank/DDBJ databases">
        <authorList>
            <person name="Peterson S.W."/>
        </authorList>
    </citation>
    <scope>NUCLEOTIDE SEQUENCE [LARGE SCALE GENOMIC DNA]</scope>
    <source>
        <strain evidence="2 3">DSM 18108</strain>
    </source>
</reference>
<keyword evidence="3" id="KW-1185">Reference proteome</keyword>
<dbReference type="AlphaFoldDB" id="A0A1T5P331"/>
<dbReference type="EMBL" id="FUZZ01000002">
    <property type="protein sequence ID" value="SKD07036.1"/>
    <property type="molecule type" value="Genomic_DNA"/>
</dbReference>
<evidence type="ECO:0000313" key="3">
    <source>
        <dbReference type="Proteomes" id="UP000190166"/>
    </source>
</evidence>
<feature type="chain" id="PRO_5013250776" description="DUF4468 domain-containing protein" evidence="1">
    <location>
        <begin position="24"/>
        <end position="174"/>
    </location>
</feature>
<evidence type="ECO:0000256" key="1">
    <source>
        <dbReference type="SAM" id="SignalP"/>
    </source>
</evidence>
<gene>
    <name evidence="2" type="ORF">SAMN05660461_3666</name>
</gene>
<accession>A0A1T5P331</accession>
<evidence type="ECO:0008006" key="4">
    <source>
        <dbReference type="Google" id="ProtNLM"/>
    </source>
</evidence>
<dbReference type="Proteomes" id="UP000190166">
    <property type="component" value="Unassembled WGS sequence"/>
</dbReference>